<dbReference type="PANTHER" id="PTHR30158">
    <property type="entry name" value="ACRA/E-RELATED COMPONENT OF DRUG EFFLUX TRANSPORTER"/>
    <property type="match status" value="1"/>
</dbReference>
<dbReference type="Gene3D" id="1.10.287.470">
    <property type="entry name" value="Helix hairpin bin"/>
    <property type="match status" value="1"/>
</dbReference>
<evidence type="ECO:0000256" key="8">
    <source>
        <dbReference type="ARBA" id="ARBA00023139"/>
    </source>
</evidence>
<feature type="domain" description="Multidrug resistance protein MdtA-like barrel-sandwich hybrid" evidence="13">
    <location>
        <begin position="66"/>
        <end position="209"/>
    </location>
</feature>
<evidence type="ECO:0000256" key="5">
    <source>
        <dbReference type="ARBA" id="ARBA00022519"/>
    </source>
</evidence>
<feature type="signal peptide" evidence="11">
    <location>
        <begin position="1"/>
        <end position="22"/>
    </location>
</feature>
<keyword evidence="7" id="KW-0472">Membrane</keyword>
<evidence type="ECO:0000256" key="3">
    <source>
        <dbReference type="ARBA" id="ARBA00022448"/>
    </source>
</evidence>
<evidence type="ECO:0000256" key="1">
    <source>
        <dbReference type="ARBA" id="ARBA00004519"/>
    </source>
</evidence>
<name>A0A1V2R766_9GAMM</name>
<dbReference type="RefSeq" id="WP_039356209.1">
    <property type="nucleotide sequence ID" value="NZ_JRMH01000001.1"/>
</dbReference>
<keyword evidence="3" id="KW-0813">Transport</keyword>
<comment type="subcellular location">
    <subcellularLocation>
        <location evidence="1">Cell inner membrane</location>
        <topology evidence="1">Lipid-anchor</topology>
    </subcellularLocation>
</comment>
<proteinExistence type="inferred from homology"/>
<gene>
    <name evidence="16" type="ORF">BSK71_03250</name>
</gene>
<dbReference type="EMBL" id="MPUJ01000002">
    <property type="protein sequence ID" value="ONK08270.1"/>
    <property type="molecule type" value="Genomic_DNA"/>
</dbReference>
<protein>
    <submittedName>
        <fullName evidence="16">Efflux transporter periplasmic adaptor subunit</fullName>
    </submittedName>
</protein>
<evidence type="ECO:0000256" key="10">
    <source>
        <dbReference type="SAM" id="MobiDB-lite"/>
    </source>
</evidence>
<evidence type="ECO:0000256" key="6">
    <source>
        <dbReference type="ARBA" id="ARBA00022729"/>
    </source>
</evidence>
<dbReference type="OrthoDB" id="9800613at2"/>
<dbReference type="Proteomes" id="UP000189286">
    <property type="component" value="Unassembled WGS sequence"/>
</dbReference>
<feature type="chain" id="PRO_5010707495" evidence="11">
    <location>
        <begin position="23"/>
        <end position="397"/>
    </location>
</feature>
<dbReference type="GO" id="GO:0015721">
    <property type="term" value="P:bile acid and bile salt transport"/>
    <property type="evidence" value="ECO:0007669"/>
    <property type="project" value="TreeGrafter"/>
</dbReference>
<dbReference type="GO" id="GO:0005886">
    <property type="term" value="C:plasma membrane"/>
    <property type="evidence" value="ECO:0007669"/>
    <property type="project" value="UniProtKB-SubCell"/>
</dbReference>
<evidence type="ECO:0000259" key="12">
    <source>
        <dbReference type="Pfam" id="PF25876"/>
    </source>
</evidence>
<keyword evidence="6 11" id="KW-0732">Signal</keyword>
<keyword evidence="9" id="KW-0449">Lipoprotein</keyword>
<evidence type="ECO:0000313" key="17">
    <source>
        <dbReference type="Proteomes" id="UP000189286"/>
    </source>
</evidence>
<reference evidence="17" key="1">
    <citation type="submission" date="2016-11" db="EMBL/GenBank/DDBJ databases">
        <authorList>
            <person name="Panda P."/>
            <person name="Visnovsky S."/>
            <person name="Pitman A."/>
        </authorList>
    </citation>
    <scope>NUCLEOTIDE SEQUENCE [LARGE SCALE GENOMIC DNA]</scope>
    <source>
        <strain evidence="17">ICMP 9972</strain>
    </source>
</reference>
<keyword evidence="5" id="KW-0997">Cell inner membrane</keyword>
<dbReference type="SUPFAM" id="SSF111369">
    <property type="entry name" value="HlyD-like secretion proteins"/>
    <property type="match status" value="1"/>
</dbReference>
<dbReference type="PROSITE" id="PS51257">
    <property type="entry name" value="PROKAR_LIPOPROTEIN"/>
    <property type="match status" value="1"/>
</dbReference>
<dbReference type="InterPro" id="IPR058625">
    <property type="entry name" value="MdtA-like_BSH"/>
</dbReference>
<accession>A0A1V2R766</accession>
<dbReference type="InterPro" id="IPR006143">
    <property type="entry name" value="RND_pump_MFP"/>
</dbReference>
<sequence length="397" mass="42105">MNKNRGLTPLAAVLMLSGGLMLAGCDGGNNQQGGAQQQMPEVGIVTLKTEALNVMTELPGRTSAYRIAEVRPQVGGIILKRNFIEGSDVKAGASLYQIDPATYQASYNSAKGSLAQAQAQAEIARLTVNRYKPLLGTNYVSKQDYDQAVATSRQADAAVQAAKAAVDTAQINLAYTKVNSPIEGRVGKSTVTEGALVSTGQATALTTVQQLDPIYVDVTQSSNDFLQLKKELENGTLKQSEGKANVRLLLENGTEYAEAGTLEFSDVTVDETTGSITLRAIFPNPQHNLLPGMFVRARLDSGVNPSALLVPQQGVTRDPRGQATAMVVGEGDKVEPRTLKTSKAIGDKWLVTEGLKAGDRVIVTGLQKIRPGAQVKAQEVAQENQQAQQASAEPAKS</sequence>
<evidence type="ECO:0000256" key="2">
    <source>
        <dbReference type="ARBA" id="ARBA00009477"/>
    </source>
</evidence>
<evidence type="ECO:0000256" key="7">
    <source>
        <dbReference type="ARBA" id="ARBA00023136"/>
    </source>
</evidence>
<evidence type="ECO:0000256" key="11">
    <source>
        <dbReference type="SAM" id="SignalP"/>
    </source>
</evidence>
<evidence type="ECO:0000256" key="9">
    <source>
        <dbReference type="ARBA" id="ARBA00023288"/>
    </source>
</evidence>
<dbReference type="FunFam" id="2.40.30.170:FF:000001">
    <property type="entry name" value="Multidrug resistance efflux transporter MdtE"/>
    <property type="match status" value="1"/>
</dbReference>
<evidence type="ECO:0000259" key="15">
    <source>
        <dbReference type="Pfam" id="PF25967"/>
    </source>
</evidence>
<dbReference type="NCBIfam" id="TIGR01730">
    <property type="entry name" value="RND_mfp"/>
    <property type="match status" value="1"/>
</dbReference>
<dbReference type="Pfam" id="PF25876">
    <property type="entry name" value="HH_MFP_RND"/>
    <property type="match status" value="1"/>
</dbReference>
<feature type="domain" description="Multidrug resistance protein MdtA-like beta-barrel" evidence="14">
    <location>
        <begin position="213"/>
        <end position="302"/>
    </location>
</feature>
<dbReference type="GO" id="GO:0022857">
    <property type="term" value="F:transmembrane transporter activity"/>
    <property type="evidence" value="ECO:0007669"/>
    <property type="project" value="InterPro"/>
</dbReference>
<dbReference type="PANTHER" id="PTHR30158:SF3">
    <property type="entry name" value="MULTIDRUG EFFLUX PUMP SUBUNIT ACRA-RELATED"/>
    <property type="match status" value="1"/>
</dbReference>
<evidence type="ECO:0000259" key="14">
    <source>
        <dbReference type="Pfam" id="PF25944"/>
    </source>
</evidence>
<dbReference type="Pfam" id="PF25967">
    <property type="entry name" value="RND-MFP_C"/>
    <property type="match status" value="1"/>
</dbReference>
<evidence type="ECO:0000259" key="13">
    <source>
        <dbReference type="Pfam" id="PF25917"/>
    </source>
</evidence>
<dbReference type="FunFam" id="1.10.287.470:FF:000002">
    <property type="entry name" value="Efflux RND transporter periplasmic adaptor subunit"/>
    <property type="match status" value="1"/>
</dbReference>
<keyword evidence="8" id="KW-0564">Palmitate</keyword>
<keyword evidence="4" id="KW-1003">Cell membrane</keyword>
<dbReference type="Pfam" id="PF25917">
    <property type="entry name" value="BSH_RND"/>
    <property type="match status" value="1"/>
</dbReference>
<feature type="domain" description="Multidrug resistance protein MdtA-like C-terminal permuted SH3" evidence="15">
    <location>
        <begin position="307"/>
        <end position="368"/>
    </location>
</feature>
<dbReference type="InterPro" id="IPR058626">
    <property type="entry name" value="MdtA-like_b-barrel"/>
</dbReference>
<evidence type="ECO:0000256" key="4">
    <source>
        <dbReference type="ARBA" id="ARBA00022475"/>
    </source>
</evidence>
<dbReference type="GO" id="GO:0140330">
    <property type="term" value="P:xenobiotic detoxification by transmembrane export across the cell outer membrane"/>
    <property type="evidence" value="ECO:0007669"/>
    <property type="project" value="UniProtKB-ARBA"/>
</dbReference>
<feature type="region of interest" description="Disordered" evidence="10">
    <location>
        <begin position="373"/>
        <end position="397"/>
    </location>
</feature>
<organism evidence="16 17">
    <name type="scientific">Pectobacterium actinidiae</name>
    <dbReference type="NCBI Taxonomy" id="1507808"/>
    <lineage>
        <taxon>Bacteria</taxon>
        <taxon>Pseudomonadati</taxon>
        <taxon>Pseudomonadota</taxon>
        <taxon>Gammaproteobacteria</taxon>
        <taxon>Enterobacterales</taxon>
        <taxon>Pectobacteriaceae</taxon>
        <taxon>Pectobacterium</taxon>
    </lineage>
</organism>
<dbReference type="Pfam" id="PF25944">
    <property type="entry name" value="Beta-barrel_RND"/>
    <property type="match status" value="1"/>
</dbReference>
<dbReference type="Gene3D" id="2.40.30.170">
    <property type="match status" value="1"/>
</dbReference>
<dbReference type="AlphaFoldDB" id="A0A1V2R766"/>
<dbReference type="InterPro" id="IPR058627">
    <property type="entry name" value="MdtA-like_C"/>
</dbReference>
<dbReference type="Gene3D" id="2.40.50.100">
    <property type="match status" value="1"/>
</dbReference>
<dbReference type="FunFam" id="2.40.420.20:FF:000001">
    <property type="entry name" value="Efflux RND transporter periplasmic adaptor subunit"/>
    <property type="match status" value="1"/>
</dbReference>
<feature type="domain" description="Multidrug resistance protein MdtA-like alpha-helical hairpin" evidence="12">
    <location>
        <begin position="107"/>
        <end position="176"/>
    </location>
</feature>
<comment type="caution">
    <text evidence="16">The sequence shown here is derived from an EMBL/GenBank/DDBJ whole genome shotgun (WGS) entry which is preliminary data.</text>
</comment>
<dbReference type="GO" id="GO:0046677">
    <property type="term" value="P:response to antibiotic"/>
    <property type="evidence" value="ECO:0007669"/>
    <property type="project" value="TreeGrafter"/>
</dbReference>
<dbReference type="InterPro" id="IPR058624">
    <property type="entry name" value="MdtA-like_HH"/>
</dbReference>
<dbReference type="Gene3D" id="2.40.420.20">
    <property type="match status" value="1"/>
</dbReference>
<comment type="similarity">
    <text evidence="2">Belongs to the membrane fusion protein (MFP) (TC 8.A.1) family.</text>
</comment>
<evidence type="ECO:0000313" key="16">
    <source>
        <dbReference type="EMBL" id="ONK08270.1"/>
    </source>
</evidence>